<organism evidence="2 3">
    <name type="scientific">Streptomyces lasiicapitis</name>
    <dbReference type="NCBI Taxonomy" id="1923961"/>
    <lineage>
        <taxon>Bacteria</taxon>
        <taxon>Bacillati</taxon>
        <taxon>Actinomycetota</taxon>
        <taxon>Actinomycetes</taxon>
        <taxon>Kitasatosporales</taxon>
        <taxon>Streptomycetaceae</taxon>
        <taxon>Streptomyces</taxon>
    </lineage>
</organism>
<dbReference type="EMBL" id="BMNG01000007">
    <property type="protein sequence ID" value="GGO45342.1"/>
    <property type="molecule type" value="Genomic_DNA"/>
</dbReference>
<gene>
    <name evidence="2" type="ORF">GCM10012286_33640</name>
</gene>
<sequence length="49" mass="5291">MTRTIRRTALAFAALALGTFAWSWVNSEPQAGDTTVTAAWMKSGGHHTN</sequence>
<keyword evidence="3" id="KW-1185">Reference proteome</keyword>
<comment type="caution">
    <text evidence="2">The sequence shown here is derived from an EMBL/GenBank/DDBJ whole genome shotgun (WGS) entry which is preliminary data.</text>
</comment>
<proteinExistence type="predicted"/>
<dbReference type="Proteomes" id="UP000656881">
    <property type="component" value="Unassembled WGS sequence"/>
</dbReference>
<accession>A0ABQ2M105</accession>
<feature type="chain" id="PRO_5046022958" evidence="1">
    <location>
        <begin position="24"/>
        <end position="49"/>
    </location>
</feature>
<keyword evidence="1" id="KW-0732">Signal</keyword>
<evidence type="ECO:0000313" key="2">
    <source>
        <dbReference type="EMBL" id="GGO45342.1"/>
    </source>
</evidence>
<dbReference type="RefSeq" id="WP_164327853.1">
    <property type="nucleotide sequence ID" value="NZ_BMNG01000007.1"/>
</dbReference>
<evidence type="ECO:0000256" key="1">
    <source>
        <dbReference type="SAM" id="SignalP"/>
    </source>
</evidence>
<reference evidence="3" key="1">
    <citation type="journal article" date="2019" name="Int. J. Syst. Evol. Microbiol.">
        <title>The Global Catalogue of Microorganisms (GCM) 10K type strain sequencing project: providing services to taxonomists for standard genome sequencing and annotation.</title>
        <authorList>
            <consortium name="The Broad Institute Genomics Platform"/>
            <consortium name="The Broad Institute Genome Sequencing Center for Infectious Disease"/>
            <person name="Wu L."/>
            <person name="Ma J."/>
        </authorList>
    </citation>
    <scope>NUCLEOTIDE SEQUENCE [LARGE SCALE GENOMIC DNA]</scope>
    <source>
        <strain evidence="3">CGMCC 4.7349</strain>
    </source>
</reference>
<protein>
    <submittedName>
        <fullName evidence="2">Uncharacterized protein</fullName>
    </submittedName>
</protein>
<feature type="signal peptide" evidence="1">
    <location>
        <begin position="1"/>
        <end position="23"/>
    </location>
</feature>
<name>A0ABQ2M105_9ACTN</name>
<evidence type="ECO:0000313" key="3">
    <source>
        <dbReference type="Proteomes" id="UP000656881"/>
    </source>
</evidence>